<feature type="transmembrane region" description="Helical" evidence="7">
    <location>
        <begin position="173"/>
        <end position="191"/>
    </location>
</feature>
<dbReference type="InterPro" id="IPR013057">
    <property type="entry name" value="AA_transpt_TM"/>
</dbReference>
<feature type="transmembrane region" description="Helical" evidence="7">
    <location>
        <begin position="281"/>
        <end position="304"/>
    </location>
</feature>
<feature type="transmembrane region" description="Helical" evidence="7">
    <location>
        <begin position="222"/>
        <end position="240"/>
    </location>
</feature>
<keyword evidence="5 7" id="KW-0472">Membrane</keyword>
<feature type="transmembrane region" description="Helical" evidence="7">
    <location>
        <begin position="246"/>
        <end position="269"/>
    </location>
</feature>
<dbReference type="GO" id="GO:0016020">
    <property type="term" value="C:membrane"/>
    <property type="evidence" value="ECO:0007669"/>
    <property type="project" value="UniProtKB-SubCell"/>
</dbReference>
<feature type="region of interest" description="Disordered" evidence="6">
    <location>
        <begin position="86"/>
        <end position="113"/>
    </location>
</feature>
<accession>A0AAD6D444</accession>
<feature type="domain" description="Amino acid transporter transmembrane" evidence="8">
    <location>
        <begin position="140"/>
        <end position="513"/>
    </location>
</feature>
<evidence type="ECO:0000256" key="7">
    <source>
        <dbReference type="SAM" id="Phobius"/>
    </source>
</evidence>
<reference evidence="9 10" key="1">
    <citation type="journal article" date="2023" name="IMA Fungus">
        <title>Comparative genomic study of the Penicillium genus elucidates a diverse pangenome and 15 lateral gene transfer events.</title>
        <authorList>
            <person name="Petersen C."/>
            <person name="Sorensen T."/>
            <person name="Nielsen M.R."/>
            <person name="Sondergaard T.E."/>
            <person name="Sorensen J.L."/>
            <person name="Fitzpatrick D.A."/>
            <person name="Frisvad J.C."/>
            <person name="Nielsen K.L."/>
        </authorList>
    </citation>
    <scope>NUCLEOTIDE SEQUENCE [LARGE SCALE GENOMIC DNA]</scope>
    <source>
        <strain evidence="9 10">IBT 35679</strain>
    </source>
</reference>
<organism evidence="9 10">
    <name type="scientific">Penicillium frequentans</name>
    <dbReference type="NCBI Taxonomy" id="3151616"/>
    <lineage>
        <taxon>Eukaryota</taxon>
        <taxon>Fungi</taxon>
        <taxon>Dikarya</taxon>
        <taxon>Ascomycota</taxon>
        <taxon>Pezizomycotina</taxon>
        <taxon>Eurotiomycetes</taxon>
        <taxon>Eurotiomycetidae</taxon>
        <taxon>Eurotiales</taxon>
        <taxon>Aspergillaceae</taxon>
        <taxon>Penicillium</taxon>
    </lineage>
</organism>
<feature type="transmembrane region" description="Helical" evidence="7">
    <location>
        <begin position="465"/>
        <end position="485"/>
    </location>
</feature>
<dbReference type="Proteomes" id="UP001220324">
    <property type="component" value="Unassembled WGS sequence"/>
</dbReference>
<dbReference type="Pfam" id="PF01490">
    <property type="entry name" value="Aa_trans"/>
    <property type="match status" value="1"/>
</dbReference>
<name>A0AAD6D444_9EURO</name>
<dbReference type="GO" id="GO:0015179">
    <property type="term" value="F:L-amino acid transmembrane transporter activity"/>
    <property type="evidence" value="ECO:0007669"/>
    <property type="project" value="TreeGrafter"/>
</dbReference>
<proteinExistence type="inferred from homology"/>
<keyword evidence="10" id="KW-1185">Reference proteome</keyword>
<comment type="caution">
    <text evidence="9">The sequence shown here is derived from an EMBL/GenBank/DDBJ whole genome shotgun (WGS) entry which is preliminary data.</text>
</comment>
<keyword evidence="4 7" id="KW-1133">Transmembrane helix</keyword>
<evidence type="ECO:0000256" key="3">
    <source>
        <dbReference type="ARBA" id="ARBA00022692"/>
    </source>
</evidence>
<dbReference type="PANTHER" id="PTHR22950:SF461">
    <property type="entry name" value="AMINO ACID TRANSPORTER TRANSMEMBRANE DOMAIN-CONTAINING PROTEIN"/>
    <property type="match status" value="1"/>
</dbReference>
<evidence type="ECO:0000256" key="6">
    <source>
        <dbReference type="SAM" id="MobiDB-lite"/>
    </source>
</evidence>
<feature type="region of interest" description="Disordered" evidence="6">
    <location>
        <begin position="1"/>
        <end position="20"/>
    </location>
</feature>
<protein>
    <recommendedName>
        <fullName evidence="8">Amino acid transporter transmembrane domain-containing protein</fullName>
    </recommendedName>
</protein>
<dbReference type="PANTHER" id="PTHR22950">
    <property type="entry name" value="AMINO ACID TRANSPORTER"/>
    <property type="match status" value="1"/>
</dbReference>
<feature type="transmembrane region" description="Helical" evidence="7">
    <location>
        <begin position="348"/>
        <end position="366"/>
    </location>
</feature>
<gene>
    <name evidence="9" type="ORF">N7494_002532</name>
</gene>
<evidence type="ECO:0000256" key="5">
    <source>
        <dbReference type="ARBA" id="ARBA00023136"/>
    </source>
</evidence>
<evidence type="ECO:0000256" key="4">
    <source>
        <dbReference type="ARBA" id="ARBA00022989"/>
    </source>
</evidence>
<sequence>MTAAREPTGDLPRSPQADDEAAIGNIMQRTWGLSARVDPTVTFEEYTYWALMERLDEEKNNRIYKDKIGPLTLGKVIKGRFSHGIHHEERKEREKAAKADTLAGDRDKGNADRTGTGILRGDVLAVSEEDWKTAARALKTTSWGTIFFLITTDILGWASCPYAFSTVGYGPGVALYFIFSIAAAASGYILWRVYLSLDSLRYPILSYGDVFFRIFGTKSRHFINVTQACQQFLTVAVLILQSGQIIGQLSGGIICYFACFAIFTAVGIAGGMMRGLQHVGWLANGAVWMNVTSFIIVMVAASHFPVNYQATTLSTRIHNIAPIRTFVGPPPAEYQPAAVGFSGQLNGINQMVYSWGGALLFIAFLAEMRHPMDFWKGLLCAQIFICFVYIFFGVFVYSFYGQYSAQVVTTAVQPFALQTVGNVFTLVTTAISSTMYFNVGMKTVYMEVFQEVFNFPTITTRRGRWMWYILGPIYWILALVVAASVPNLNGISGLVSALLILNFTFTFPAILYVGYNCQLGARLPGEGFNARTRVTTRYDRGWKRWARGYMKTWQLNIPSTLYFLGGLTLSGMGCWAAIESLIVFFSGQSSIATSWGCAVPVG</sequence>
<feature type="transmembrane region" description="Helical" evidence="7">
    <location>
        <begin position="491"/>
        <end position="513"/>
    </location>
</feature>
<comment type="similarity">
    <text evidence="2">Belongs to the amino acid/polyamine transporter 2 family.</text>
</comment>
<feature type="transmembrane region" description="Helical" evidence="7">
    <location>
        <begin position="561"/>
        <end position="585"/>
    </location>
</feature>
<dbReference type="AlphaFoldDB" id="A0AAD6D444"/>
<feature type="transmembrane region" description="Helical" evidence="7">
    <location>
        <begin position="420"/>
        <end position="439"/>
    </location>
</feature>
<keyword evidence="3 7" id="KW-0812">Transmembrane</keyword>
<evidence type="ECO:0000256" key="2">
    <source>
        <dbReference type="ARBA" id="ARBA00008066"/>
    </source>
</evidence>
<feature type="compositionally biased region" description="Basic and acidic residues" evidence="6">
    <location>
        <begin position="86"/>
        <end position="111"/>
    </location>
</feature>
<evidence type="ECO:0000313" key="9">
    <source>
        <dbReference type="EMBL" id="KAJ5553154.1"/>
    </source>
</evidence>
<evidence type="ECO:0000259" key="8">
    <source>
        <dbReference type="Pfam" id="PF01490"/>
    </source>
</evidence>
<dbReference type="EMBL" id="JAQIZZ010000002">
    <property type="protein sequence ID" value="KAJ5553154.1"/>
    <property type="molecule type" value="Genomic_DNA"/>
</dbReference>
<evidence type="ECO:0000313" key="10">
    <source>
        <dbReference type="Proteomes" id="UP001220324"/>
    </source>
</evidence>
<evidence type="ECO:0000256" key="1">
    <source>
        <dbReference type="ARBA" id="ARBA00004141"/>
    </source>
</evidence>
<feature type="transmembrane region" description="Helical" evidence="7">
    <location>
        <begin position="146"/>
        <end position="167"/>
    </location>
</feature>
<feature type="transmembrane region" description="Helical" evidence="7">
    <location>
        <begin position="378"/>
        <end position="400"/>
    </location>
</feature>
<comment type="subcellular location">
    <subcellularLocation>
        <location evidence="1">Membrane</location>
        <topology evidence="1">Multi-pass membrane protein</topology>
    </subcellularLocation>
</comment>